<feature type="compositionally biased region" description="Polar residues" evidence="1">
    <location>
        <begin position="1"/>
        <end position="18"/>
    </location>
</feature>
<evidence type="ECO:0000313" key="2">
    <source>
        <dbReference type="EMBL" id="MCZ9289878.1"/>
    </source>
</evidence>
<reference evidence="2" key="1">
    <citation type="submission" date="2022-02" db="EMBL/GenBank/DDBJ databases">
        <title>Corynebacterium sp. from urogenital microbiome.</title>
        <authorList>
            <person name="Cappelli E.A."/>
            <person name="Ribeiro T.G."/>
            <person name="Peixe L."/>
        </authorList>
    </citation>
    <scope>NUCLEOTIDE SEQUENCE</scope>
    <source>
        <strain evidence="2">C8Ua_174</strain>
    </source>
</reference>
<dbReference type="RefSeq" id="WP_269944564.1">
    <property type="nucleotide sequence ID" value="NZ_JAKMUT010000005.1"/>
</dbReference>
<protein>
    <submittedName>
        <fullName evidence="2">Uncharacterized protein</fullName>
    </submittedName>
</protein>
<comment type="caution">
    <text evidence="2">The sequence shown here is derived from an EMBL/GenBank/DDBJ whole genome shotgun (WGS) entry which is preliminary data.</text>
</comment>
<organism evidence="2 3">
    <name type="scientific">Corynebacterium evansiae</name>
    <dbReference type="NCBI Taxonomy" id="2913499"/>
    <lineage>
        <taxon>Bacteria</taxon>
        <taxon>Bacillati</taxon>
        <taxon>Actinomycetota</taxon>
        <taxon>Actinomycetes</taxon>
        <taxon>Mycobacteriales</taxon>
        <taxon>Corynebacteriaceae</taxon>
        <taxon>Corynebacterium</taxon>
    </lineage>
</organism>
<proteinExistence type="predicted"/>
<evidence type="ECO:0000313" key="3">
    <source>
        <dbReference type="Proteomes" id="UP001146469"/>
    </source>
</evidence>
<name>A0A9X3RHI3_9CORY</name>
<keyword evidence="3" id="KW-1185">Reference proteome</keyword>
<feature type="region of interest" description="Disordered" evidence="1">
    <location>
        <begin position="1"/>
        <end position="21"/>
    </location>
</feature>
<sequence length="415" mass="45556">MPSSRPTTRTRSHASTYARTRGHARTYARTLAACLAAGALTFTASCSAFQRPEGASEEISYGGQKGGSGGNEGQPAPSSYSEVSQEISDDQLREIFADGKFNDCKLDQKFYDSAYLDGGKMIPLDSADAYVNAETCSGYVKPQISGDQPEELKDTSIYIGLSATKFGSQLEELASNDTERNELSDEGLKGWQSIELQDMCVLAGPEGTPLEYAEIISTYTCDPVKPLLRSLTNLANRYQELKGEEAKIGGAEDPLEIGDRVEMDLVDDGFREARDKAKSKDEPTTEEVGIGKVEMKLKDSEILIDNPRDYSKLCVEVEYDYEDRAPLVPPTEIGMQSPNGEFEVMKVADNTIRALSDGKGSQRYCSEVGIRFGNTDFVVTGLKTLSATKEALEKEGIPLWRIHVERRDDGKYEIS</sequence>
<evidence type="ECO:0000256" key="1">
    <source>
        <dbReference type="SAM" id="MobiDB-lite"/>
    </source>
</evidence>
<feature type="region of interest" description="Disordered" evidence="1">
    <location>
        <begin position="57"/>
        <end position="81"/>
    </location>
</feature>
<gene>
    <name evidence="2" type="ORF">L8V00_06650</name>
</gene>
<feature type="compositionally biased region" description="Gly residues" evidence="1">
    <location>
        <begin position="63"/>
        <end position="72"/>
    </location>
</feature>
<dbReference type="Proteomes" id="UP001146469">
    <property type="component" value="Unassembled WGS sequence"/>
</dbReference>
<dbReference type="AlphaFoldDB" id="A0A9X3RHI3"/>
<dbReference type="EMBL" id="JAKMUT010000005">
    <property type="protein sequence ID" value="MCZ9289878.1"/>
    <property type="molecule type" value="Genomic_DNA"/>
</dbReference>
<accession>A0A9X3RHI3</accession>